<protein>
    <submittedName>
        <fullName evidence="1">(African queen) hypothetical protein</fullName>
    </submittedName>
</protein>
<evidence type="ECO:0000313" key="1">
    <source>
        <dbReference type="EMBL" id="CAG9564411.1"/>
    </source>
</evidence>
<dbReference type="EMBL" id="CAKASE010000051">
    <property type="protein sequence ID" value="CAG9564411.1"/>
    <property type="molecule type" value="Genomic_DNA"/>
</dbReference>
<dbReference type="Proteomes" id="UP000789524">
    <property type="component" value="Unassembled WGS sequence"/>
</dbReference>
<keyword evidence="2" id="KW-1185">Reference proteome</keyword>
<organism evidence="1 2">
    <name type="scientific">Danaus chrysippus</name>
    <name type="common">African queen</name>
    <dbReference type="NCBI Taxonomy" id="151541"/>
    <lineage>
        <taxon>Eukaryota</taxon>
        <taxon>Metazoa</taxon>
        <taxon>Ecdysozoa</taxon>
        <taxon>Arthropoda</taxon>
        <taxon>Hexapoda</taxon>
        <taxon>Insecta</taxon>
        <taxon>Pterygota</taxon>
        <taxon>Neoptera</taxon>
        <taxon>Endopterygota</taxon>
        <taxon>Lepidoptera</taxon>
        <taxon>Glossata</taxon>
        <taxon>Ditrysia</taxon>
        <taxon>Papilionoidea</taxon>
        <taxon>Nymphalidae</taxon>
        <taxon>Danainae</taxon>
        <taxon>Danaini</taxon>
        <taxon>Danaina</taxon>
        <taxon>Danaus</taxon>
        <taxon>Anosia</taxon>
    </lineage>
</organism>
<sequence>MRGNSLIQLFLGRCLLKSEGLRRLTLYEYQKRKLQVDNTSKISLKPCGSTLSFANNAEDEQETITKKSKQFKSKVQFKEKSCFEGIVAIQNISTGIVVVVGGRRWQAVAGGRRLVVGDAEQTARCNKTFAAMLMFPFNKLSNLSWMLL</sequence>
<accession>A0A8J2VTF1</accession>
<name>A0A8J2VTF1_9NEOP</name>
<evidence type="ECO:0000313" key="2">
    <source>
        <dbReference type="Proteomes" id="UP000789524"/>
    </source>
</evidence>
<gene>
    <name evidence="1" type="ORF">DCHRY22_LOCUS5413</name>
</gene>
<reference evidence="1" key="1">
    <citation type="submission" date="2021-09" db="EMBL/GenBank/DDBJ databases">
        <authorList>
            <person name="Martin H S."/>
        </authorList>
    </citation>
    <scope>NUCLEOTIDE SEQUENCE</scope>
</reference>
<comment type="caution">
    <text evidence="1">The sequence shown here is derived from an EMBL/GenBank/DDBJ whole genome shotgun (WGS) entry which is preliminary data.</text>
</comment>
<dbReference type="AlphaFoldDB" id="A0A8J2VTF1"/>
<proteinExistence type="predicted"/>